<comment type="pathway">
    <text evidence="10">Polyol metabolism; 1,2-propanediol degradation.</text>
</comment>
<comment type="caution">
    <text evidence="11">The sequence shown here is derived from an EMBL/GenBank/DDBJ whole genome shotgun (WGS) entry which is preliminary data.</text>
</comment>
<dbReference type="EMBL" id="WHNX01000008">
    <property type="protein sequence ID" value="MPW25531.1"/>
    <property type="molecule type" value="Genomic_DNA"/>
</dbReference>
<keyword evidence="8 10" id="KW-0012">Acyltransferase</keyword>
<keyword evidence="7" id="KW-0862">Zinc</keyword>
<dbReference type="PIRSF" id="PIRSF010130">
    <property type="entry name" value="PduL"/>
    <property type="match status" value="1"/>
</dbReference>
<gene>
    <name evidence="11" type="primary">pduL</name>
    <name evidence="11" type="ORF">GC105_06990</name>
</gene>
<comment type="cofactor">
    <cofactor evidence="1">
        <name>Zn(2+)</name>
        <dbReference type="ChEBI" id="CHEBI:29105"/>
    </cofactor>
</comment>
<sequence length="213" mass="23465">MDCQLEKIVDIVYREILNKVNGLGYVEIEASGRHVHMSREVVEELFGKGYQLTKVKELSQPGQFACKERVTIVGPKGKVSNVVILGPERENTQIEVSKTDAKLLGIDAPTKESGKITGTPGIEISANGKTIALESGVIVAERHIHMKPEDAQKLSLKDNEYVDIEVVSERPVVFKNVKVRVSDKANTFMHIDFDEANACGLSVKTYGLIKTNS</sequence>
<evidence type="ECO:0000256" key="1">
    <source>
        <dbReference type="ARBA" id="ARBA00001947"/>
    </source>
</evidence>
<organism evidence="11 12">
    <name type="scientific">Alkalibaculum sporogenes</name>
    <dbReference type="NCBI Taxonomy" id="2655001"/>
    <lineage>
        <taxon>Bacteria</taxon>
        <taxon>Bacillati</taxon>
        <taxon>Bacillota</taxon>
        <taxon>Clostridia</taxon>
        <taxon>Eubacteriales</taxon>
        <taxon>Eubacteriaceae</taxon>
        <taxon>Alkalibaculum</taxon>
    </lineage>
</organism>
<evidence type="ECO:0000256" key="5">
    <source>
        <dbReference type="ARBA" id="ARBA00022679"/>
    </source>
</evidence>
<comment type="function">
    <text evidence="10">Involved in 1,2-propanediol (1,2-PD) degradation by catalyzing the conversion of propanoyl-CoA to propanoyl-phosphate.</text>
</comment>
<dbReference type="UniPathway" id="UPA00621"/>
<dbReference type="Pfam" id="PF06130">
    <property type="entry name" value="PTAC"/>
    <property type="match status" value="1"/>
</dbReference>
<dbReference type="EC" id="2.3.1.222" evidence="3 10"/>
<protein>
    <recommendedName>
        <fullName evidence="4 10">Phosphate propanoyltransferase</fullName>
        <ecNumber evidence="3 10">2.3.1.222</ecNumber>
    </recommendedName>
</protein>
<evidence type="ECO:0000256" key="6">
    <source>
        <dbReference type="ARBA" id="ARBA00022723"/>
    </source>
</evidence>
<dbReference type="AlphaFoldDB" id="A0A6A7K885"/>
<dbReference type="PANTHER" id="PTHR39453:SF1">
    <property type="entry name" value="PHOSPHATE PROPANOYLTRANSFERASE"/>
    <property type="match status" value="1"/>
</dbReference>
<evidence type="ECO:0000256" key="10">
    <source>
        <dbReference type="PIRNR" id="PIRNR010130"/>
    </source>
</evidence>
<keyword evidence="6" id="KW-0479">Metal-binding</keyword>
<dbReference type="PANTHER" id="PTHR39453">
    <property type="entry name" value="PHOSPHATE PROPANOYLTRANSFERASE"/>
    <property type="match status" value="1"/>
</dbReference>
<name>A0A6A7K885_9FIRM</name>
<dbReference type="GO" id="GO:0051144">
    <property type="term" value="P:1,2-propanediol catabolic process"/>
    <property type="evidence" value="ECO:0007669"/>
    <property type="project" value="UniProtKB-UniPathway"/>
</dbReference>
<proteinExistence type="inferred from homology"/>
<comment type="similarity">
    <text evidence="2 10">Belongs to the PduL family.</text>
</comment>
<dbReference type="InterPro" id="IPR008300">
    <property type="entry name" value="PTAC"/>
</dbReference>
<evidence type="ECO:0000256" key="9">
    <source>
        <dbReference type="ARBA" id="ARBA00047589"/>
    </source>
</evidence>
<dbReference type="NCBIfam" id="NF011652">
    <property type="entry name" value="PRK15070.1"/>
    <property type="match status" value="1"/>
</dbReference>
<evidence type="ECO:0000256" key="2">
    <source>
        <dbReference type="ARBA" id="ARBA00007342"/>
    </source>
</evidence>
<evidence type="ECO:0000256" key="8">
    <source>
        <dbReference type="ARBA" id="ARBA00023315"/>
    </source>
</evidence>
<evidence type="ECO:0000313" key="12">
    <source>
        <dbReference type="Proteomes" id="UP000440004"/>
    </source>
</evidence>
<accession>A0A6A7K885</accession>
<evidence type="ECO:0000256" key="7">
    <source>
        <dbReference type="ARBA" id="ARBA00022833"/>
    </source>
</evidence>
<dbReference type="GO" id="GO:0016747">
    <property type="term" value="F:acyltransferase activity, transferring groups other than amino-acyl groups"/>
    <property type="evidence" value="ECO:0007669"/>
    <property type="project" value="InterPro"/>
</dbReference>
<evidence type="ECO:0000313" key="11">
    <source>
        <dbReference type="EMBL" id="MPW25531.1"/>
    </source>
</evidence>
<comment type="catalytic activity">
    <reaction evidence="9 10">
        <text>propanoyl-CoA + phosphate = propanoyl phosphate + CoA</text>
        <dbReference type="Rhea" id="RHEA:28046"/>
        <dbReference type="ChEBI" id="CHEBI:43474"/>
        <dbReference type="ChEBI" id="CHEBI:57287"/>
        <dbReference type="ChEBI" id="CHEBI:57392"/>
        <dbReference type="ChEBI" id="CHEBI:58933"/>
        <dbReference type="EC" id="2.3.1.222"/>
    </reaction>
</comment>
<dbReference type="GO" id="GO:0046872">
    <property type="term" value="F:metal ion binding"/>
    <property type="evidence" value="ECO:0007669"/>
    <property type="project" value="UniProtKB-KW"/>
</dbReference>
<evidence type="ECO:0000256" key="3">
    <source>
        <dbReference type="ARBA" id="ARBA00012206"/>
    </source>
</evidence>
<keyword evidence="12" id="KW-1185">Reference proteome</keyword>
<dbReference type="RefSeq" id="WP_152803081.1">
    <property type="nucleotide sequence ID" value="NZ_WHNX01000008.1"/>
</dbReference>
<keyword evidence="5 10" id="KW-0808">Transferase</keyword>
<dbReference type="Proteomes" id="UP000440004">
    <property type="component" value="Unassembled WGS sequence"/>
</dbReference>
<reference evidence="11 12" key="1">
    <citation type="submission" date="2019-10" db="EMBL/GenBank/DDBJ databases">
        <title>Alkalibaculum tamaniensis sp.nov., a new alkaliphilic acetogen, isolated on methoxylated aromatics from a mud volcano.</title>
        <authorList>
            <person name="Khomyakova M.A."/>
            <person name="Merkel A.Y."/>
            <person name="Bonch-Osmolovskaya E.A."/>
            <person name="Slobodkin A.I."/>
        </authorList>
    </citation>
    <scope>NUCLEOTIDE SEQUENCE [LARGE SCALE GENOMIC DNA]</scope>
    <source>
        <strain evidence="11 12">M08DMB</strain>
    </source>
</reference>
<evidence type="ECO:0000256" key="4">
    <source>
        <dbReference type="ARBA" id="ARBA00020837"/>
    </source>
</evidence>